<keyword evidence="4 6" id="KW-0472">Membrane</keyword>
<sequence length="384" mass="42836">MAIKGEGPWVIGAMWSLTAVAFIFVVLRAYTRIFVVKSFGVDDHVYNLAFIFLLLDTIFTTVAVDYGVGQNMSDVIQNNPSDLAPALIFEAVSQSFAIVGMSLAKWSLGLFLLRLVKQQWHKVAIWLSMASLMCASITVCFVYWLQCSPPNYLWDRTILGGRCTVDTAPASMLLCILCVVVDFFLAGFPWLFIWGLQMKMKEKIIILSSLSLGVIAGAFGIKRTLEVPKLKSPNHTKDPVGLIVWSAAEMTVTMICIGIPVCRPLYKKYLSKRSSRNSSKYREQNSGAPYPLQTIGGSTMYPAQVQKKDSTSEASVKEYERNGVGSLYTKNKIFTKGLRGDMVRIRVRRRFWGLIFGGVSNKMLRHATAGINNFIIYIAGNKRS</sequence>
<evidence type="ECO:0000313" key="8">
    <source>
        <dbReference type="EMBL" id="EWY89514.1"/>
    </source>
</evidence>
<evidence type="ECO:0000256" key="1">
    <source>
        <dbReference type="ARBA" id="ARBA00004141"/>
    </source>
</evidence>
<dbReference type="HOGENOM" id="CLU_028200_3_0_1"/>
<feature type="transmembrane region" description="Helical" evidence="6">
    <location>
        <begin position="170"/>
        <end position="192"/>
    </location>
</feature>
<evidence type="ECO:0000256" key="3">
    <source>
        <dbReference type="ARBA" id="ARBA00022989"/>
    </source>
</evidence>
<feature type="transmembrane region" description="Helical" evidence="6">
    <location>
        <begin position="204"/>
        <end position="222"/>
    </location>
</feature>
<evidence type="ECO:0000256" key="5">
    <source>
        <dbReference type="ARBA" id="ARBA00038359"/>
    </source>
</evidence>
<evidence type="ECO:0000256" key="6">
    <source>
        <dbReference type="SAM" id="Phobius"/>
    </source>
</evidence>
<reference evidence="8 9" key="1">
    <citation type="submission" date="2011-06" db="EMBL/GenBank/DDBJ databases">
        <title>The Genome Sequence of Fusarium oxysporum FOSC 3-a.</title>
        <authorList>
            <consortium name="The Broad Institute Genome Sequencing Platform"/>
            <person name="Ma L.-J."/>
            <person name="Gale L.R."/>
            <person name="Schwartz D.C."/>
            <person name="Zhou S."/>
            <person name="Corby-Kistler H."/>
            <person name="Young S.K."/>
            <person name="Zeng Q."/>
            <person name="Gargeya S."/>
            <person name="Fitzgerald M."/>
            <person name="Haas B."/>
            <person name="Abouelleil A."/>
            <person name="Alvarado L."/>
            <person name="Arachchi H.M."/>
            <person name="Berlin A."/>
            <person name="Brown A."/>
            <person name="Chapman S.B."/>
            <person name="Chen Z."/>
            <person name="Dunbar C."/>
            <person name="Freedman E."/>
            <person name="Gearin G."/>
            <person name="Gellesch M."/>
            <person name="Goldberg J."/>
            <person name="Griggs A."/>
            <person name="Gujja S."/>
            <person name="Heiman D."/>
            <person name="Howarth C."/>
            <person name="Larson L."/>
            <person name="Lui A."/>
            <person name="MacDonald P.J.P."/>
            <person name="Mehta T."/>
            <person name="Montmayeur A."/>
            <person name="Murphy C."/>
            <person name="Neiman D."/>
            <person name="Pearson M."/>
            <person name="Priest M."/>
            <person name="Roberts A."/>
            <person name="Saif S."/>
            <person name="Shea T."/>
            <person name="Shenoy N."/>
            <person name="Sisk P."/>
            <person name="Stolte C."/>
            <person name="Sykes S."/>
            <person name="Wortman J."/>
            <person name="Nusbaum C."/>
            <person name="Birren B."/>
        </authorList>
    </citation>
    <scope>NUCLEOTIDE SEQUENCE [LARGE SCALE GENOMIC DNA]</scope>
    <source>
        <strain evidence="9">FOSC 3-a</strain>
    </source>
</reference>
<feature type="transmembrane region" description="Helical" evidence="6">
    <location>
        <begin position="12"/>
        <end position="33"/>
    </location>
</feature>
<gene>
    <name evidence="8" type="ORF">FOYG_10338</name>
</gene>
<proteinExistence type="inferred from homology"/>
<accession>W9I9D2</accession>
<feature type="transmembrane region" description="Helical" evidence="6">
    <location>
        <begin position="45"/>
        <end position="68"/>
    </location>
</feature>
<organism evidence="8 9">
    <name type="scientific">Fusarium oxysporum NRRL 32931</name>
    <dbReference type="NCBI Taxonomy" id="660029"/>
    <lineage>
        <taxon>Eukaryota</taxon>
        <taxon>Fungi</taxon>
        <taxon>Dikarya</taxon>
        <taxon>Ascomycota</taxon>
        <taxon>Pezizomycotina</taxon>
        <taxon>Sordariomycetes</taxon>
        <taxon>Hypocreomycetidae</taxon>
        <taxon>Hypocreales</taxon>
        <taxon>Nectriaceae</taxon>
        <taxon>Fusarium</taxon>
        <taxon>Fusarium oxysporum species complex</taxon>
    </lineage>
</organism>
<dbReference type="InterPro" id="IPR052337">
    <property type="entry name" value="SAT4-like"/>
</dbReference>
<dbReference type="Pfam" id="PF20684">
    <property type="entry name" value="Fung_rhodopsin"/>
    <property type="match status" value="1"/>
</dbReference>
<dbReference type="PANTHER" id="PTHR33048">
    <property type="entry name" value="PTH11-LIKE INTEGRAL MEMBRANE PROTEIN (AFU_ORTHOLOGUE AFUA_5G11245)"/>
    <property type="match status" value="1"/>
</dbReference>
<comment type="subcellular location">
    <subcellularLocation>
        <location evidence="1">Membrane</location>
        <topology evidence="1">Multi-pass membrane protein</topology>
    </subcellularLocation>
</comment>
<name>W9I9D2_FUSOX</name>
<evidence type="ECO:0000256" key="4">
    <source>
        <dbReference type="ARBA" id="ARBA00023136"/>
    </source>
</evidence>
<keyword evidence="3 6" id="KW-1133">Transmembrane helix</keyword>
<dbReference type="Proteomes" id="UP000030753">
    <property type="component" value="Unassembled WGS sequence"/>
</dbReference>
<dbReference type="PANTHER" id="PTHR33048:SF93">
    <property type="entry name" value="INTEGRAL MEMBRANE PROTEIN"/>
    <property type="match status" value="1"/>
</dbReference>
<dbReference type="InterPro" id="IPR049326">
    <property type="entry name" value="Rhodopsin_dom_fungi"/>
</dbReference>
<evidence type="ECO:0000313" key="9">
    <source>
        <dbReference type="Proteomes" id="UP000030753"/>
    </source>
</evidence>
<dbReference type="OrthoDB" id="3923077at2759"/>
<feature type="transmembrane region" description="Helical" evidence="6">
    <location>
        <begin position="242"/>
        <end position="266"/>
    </location>
</feature>
<evidence type="ECO:0000256" key="2">
    <source>
        <dbReference type="ARBA" id="ARBA00022692"/>
    </source>
</evidence>
<feature type="domain" description="Rhodopsin" evidence="7">
    <location>
        <begin position="27"/>
        <end position="268"/>
    </location>
</feature>
<dbReference type="EMBL" id="JH717844">
    <property type="protein sequence ID" value="EWY89514.1"/>
    <property type="molecule type" value="Genomic_DNA"/>
</dbReference>
<evidence type="ECO:0000259" key="7">
    <source>
        <dbReference type="Pfam" id="PF20684"/>
    </source>
</evidence>
<protein>
    <recommendedName>
        <fullName evidence="7">Rhodopsin domain-containing protein</fullName>
    </recommendedName>
</protein>
<comment type="similarity">
    <text evidence="5">Belongs to the SAT4 family.</text>
</comment>
<dbReference type="GO" id="GO:0016020">
    <property type="term" value="C:membrane"/>
    <property type="evidence" value="ECO:0007669"/>
    <property type="project" value="UniProtKB-SubCell"/>
</dbReference>
<dbReference type="AlphaFoldDB" id="W9I9D2"/>
<keyword evidence="2 6" id="KW-0812">Transmembrane</keyword>
<feature type="transmembrane region" description="Helical" evidence="6">
    <location>
        <begin position="125"/>
        <end position="145"/>
    </location>
</feature>
<feature type="transmembrane region" description="Helical" evidence="6">
    <location>
        <begin position="88"/>
        <end position="113"/>
    </location>
</feature>